<dbReference type="InterPro" id="IPR019734">
    <property type="entry name" value="TPR_rpt"/>
</dbReference>
<name>A0A8I0AHD5_9FIRM</name>
<organism evidence="4 5">
    <name type="scientific">Coprococcus hominis</name>
    <name type="common">ex Liu et al. 2022</name>
    <dbReference type="NCBI Taxonomy" id="2763039"/>
    <lineage>
        <taxon>Bacteria</taxon>
        <taxon>Bacillati</taxon>
        <taxon>Bacillota</taxon>
        <taxon>Clostridia</taxon>
        <taxon>Lachnospirales</taxon>
        <taxon>Lachnospiraceae</taxon>
        <taxon>Coprococcus</taxon>
    </lineage>
</organism>
<sequence>MKDPYEVLGLPHGASNDEVKSAYRRLSRKYHPDANINNPNKAEAEEKFKEIQQAYKAIMDGDTGYGNSYGAGGYGSPYGNGSYGSGSYRNSNSGGRTTYDESDPFGGFYGGFGPFGGFGGYTGGRREEYDPNDQDSRYFQAARNYLRSGSYEEARTVLNQIQDHNAKWHYYSGVCNAGLGNQIRALEMLQRAIQLEPDNMEYKQAYEQIKSGSKWYMDQGQGYGMDMSGRDMTKCCNTFCTTLLCLSCCGGNMCCFPCGGYYSGGY</sequence>
<feature type="domain" description="J" evidence="3">
    <location>
        <begin position="3"/>
        <end position="103"/>
    </location>
</feature>
<dbReference type="Gene3D" id="1.25.40.10">
    <property type="entry name" value="Tetratricopeptide repeat domain"/>
    <property type="match status" value="1"/>
</dbReference>
<dbReference type="InterPro" id="IPR001623">
    <property type="entry name" value="DnaJ_domain"/>
</dbReference>
<gene>
    <name evidence="4" type="ORF">H8S09_01270</name>
</gene>
<dbReference type="GO" id="GO:0006260">
    <property type="term" value="P:DNA replication"/>
    <property type="evidence" value="ECO:0007669"/>
    <property type="project" value="UniProtKB-KW"/>
</dbReference>
<dbReference type="SUPFAM" id="SSF46565">
    <property type="entry name" value="Chaperone J-domain"/>
    <property type="match status" value="1"/>
</dbReference>
<dbReference type="PROSITE" id="PS50005">
    <property type="entry name" value="TPR"/>
    <property type="match status" value="1"/>
</dbReference>
<dbReference type="RefSeq" id="WP_021944315.1">
    <property type="nucleotide sequence ID" value="NZ_JACOOX010000001.1"/>
</dbReference>
<accession>A0A8I0AHD5</accession>
<evidence type="ECO:0000313" key="4">
    <source>
        <dbReference type="EMBL" id="MBC5661532.1"/>
    </source>
</evidence>
<evidence type="ECO:0000259" key="3">
    <source>
        <dbReference type="PROSITE" id="PS50076"/>
    </source>
</evidence>
<dbReference type="InterPro" id="IPR036869">
    <property type="entry name" value="J_dom_sf"/>
</dbReference>
<keyword evidence="1" id="KW-0235">DNA replication</keyword>
<comment type="caution">
    <text evidence="4">The sequence shown here is derived from an EMBL/GenBank/DDBJ whole genome shotgun (WGS) entry which is preliminary data.</text>
</comment>
<reference evidence="4 5" key="1">
    <citation type="submission" date="2020-08" db="EMBL/GenBank/DDBJ databases">
        <title>Genome public.</title>
        <authorList>
            <person name="Liu C."/>
            <person name="Sun Q."/>
        </authorList>
    </citation>
    <scope>NUCLEOTIDE SEQUENCE [LARGE SCALE GENOMIC DNA]</scope>
    <source>
        <strain evidence="4 5">NSJ-10</strain>
    </source>
</reference>
<keyword evidence="5" id="KW-1185">Reference proteome</keyword>
<dbReference type="Proteomes" id="UP000615234">
    <property type="component" value="Unassembled WGS sequence"/>
</dbReference>
<dbReference type="InterPro" id="IPR050817">
    <property type="entry name" value="DjlA_DnaK_co-chaperone"/>
</dbReference>
<proteinExistence type="predicted"/>
<evidence type="ECO:0000313" key="5">
    <source>
        <dbReference type="Proteomes" id="UP000615234"/>
    </source>
</evidence>
<dbReference type="PRINTS" id="PR00625">
    <property type="entry name" value="JDOMAIN"/>
</dbReference>
<feature type="repeat" description="TPR" evidence="2">
    <location>
        <begin position="166"/>
        <end position="199"/>
    </location>
</feature>
<dbReference type="AlphaFoldDB" id="A0A8I0AHD5"/>
<dbReference type="SMART" id="SM00271">
    <property type="entry name" value="DnaJ"/>
    <property type="match status" value="1"/>
</dbReference>
<dbReference type="Gene3D" id="1.10.287.110">
    <property type="entry name" value="DnaJ domain"/>
    <property type="match status" value="1"/>
</dbReference>
<dbReference type="PANTHER" id="PTHR24074">
    <property type="entry name" value="CO-CHAPERONE PROTEIN DJLA"/>
    <property type="match status" value="1"/>
</dbReference>
<keyword evidence="2" id="KW-0802">TPR repeat</keyword>
<evidence type="ECO:0000256" key="2">
    <source>
        <dbReference type="PROSITE-ProRule" id="PRU00339"/>
    </source>
</evidence>
<dbReference type="CDD" id="cd06257">
    <property type="entry name" value="DnaJ"/>
    <property type="match status" value="1"/>
</dbReference>
<evidence type="ECO:0000256" key="1">
    <source>
        <dbReference type="ARBA" id="ARBA00022705"/>
    </source>
</evidence>
<dbReference type="PROSITE" id="PS50076">
    <property type="entry name" value="DNAJ_2"/>
    <property type="match status" value="1"/>
</dbReference>
<protein>
    <submittedName>
        <fullName evidence="4">DnaJ domain-containing protein</fullName>
    </submittedName>
</protein>
<dbReference type="EMBL" id="JACOOX010000001">
    <property type="protein sequence ID" value="MBC5661532.1"/>
    <property type="molecule type" value="Genomic_DNA"/>
</dbReference>
<dbReference type="InterPro" id="IPR011990">
    <property type="entry name" value="TPR-like_helical_dom_sf"/>
</dbReference>
<dbReference type="Pfam" id="PF00226">
    <property type="entry name" value="DnaJ"/>
    <property type="match status" value="1"/>
</dbReference>
<dbReference type="SUPFAM" id="SSF48452">
    <property type="entry name" value="TPR-like"/>
    <property type="match status" value="1"/>
</dbReference>